<dbReference type="Gene3D" id="4.10.400.10">
    <property type="entry name" value="Low-density Lipoprotein Receptor"/>
    <property type="match status" value="8"/>
</dbReference>
<dbReference type="InterPro" id="IPR023415">
    <property type="entry name" value="LDLR_class-A_CS"/>
</dbReference>
<evidence type="ECO:0000313" key="9">
    <source>
        <dbReference type="Proteomes" id="UP000095283"/>
    </source>
</evidence>
<comment type="subcellular location">
    <subcellularLocation>
        <location evidence="2">Endomembrane system</location>
    </subcellularLocation>
    <subcellularLocation>
        <location evidence="1">Membrane</location>
        <topology evidence="1">Single-pass membrane protein</topology>
    </subcellularLocation>
</comment>
<name>A0A1I7XVL7_HETBA</name>
<dbReference type="PROSITE" id="PS50068">
    <property type="entry name" value="LDLRA_2"/>
    <property type="match status" value="8"/>
</dbReference>
<keyword evidence="7 8" id="KW-1015">Disulfide bond</keyword>
<dbReference type="GO" id="GO:0012505">
    <property type="term" value="C:endomembrane system"/>
    <property type="evidence" value="ECO:0007669"/>
    <property type="project" value="UniProtKB-SubCell"/>
</dbReference>
<dbReference type="WBParaSite" id="Hba_21588">
    <property type="protein sequence ID" value="Hba_21588"/>
    <property type="gene ID" value="Hba_21588"/>
</dbReference>
<feature type="disulfide bond" evidence="8">
    <location>
        <begin position="374"/>
        <end position="389"/>
    </location>
</feature>
<feature type="disulfide bond" evidence="8">
    <location>
        <begin position="218"/>
        <end position="233"/>
    </location>
</feature>
<dbReference type="InterPro" id="IPR050685">
    <property type="entry name" value="LDLR"/>
</dbReference>
<feature type="disulfide bond" evidence="8">
    <location>
        <begin position="416"/>
        <end position="431"/>
    </location>
</feature>
<sequence length="525" mass="56821">MPSIVLVIAICLAIALLLALIPAVFILTNAVSGEAQAHVSPGVEMEPRKKMLIIIGIYKEKIGNTQILRETHKWPGFNQLEDEADNVIDAVNRAGPLTMHGIPSTSLFPPNVSMCLGFGFACTNLPNHVISTSLRCDGKDDCLDGSDELNCKECQTAFFCSSSSTSDILVCLQAEQICDGVPHCPDSSDEEKYCKGTCSPDEYKCDESSICLPSTVVCNGILDCRFEDDEANCTQCVGGAKFCASSNSCIAPGLLCDGLMQCADGSDEKDCNCRACSGSGKALCSDGTCIERSKLCDGVPDCKDGIDEENCPGSCLFDDWDKMRLIVCPDGRRYPELEVCSGLIENCAYNCTKCDEKMAFTCKDRKCIPKMTVCDGIEDCAGGEDEKNCECNGSVELLTCPTVSGTNKCVTKDMRCDGVWDCEDGSDERKCEKCPPDSIYCKNEKICMPAISRCDGIAQCGDGSDEIGCTCEECTGRHSKTYMCEESLHCFRRDEVCAPYTLCPNATKADKVYCAARAMRGMDFS</sequence>
<feature type="disulfide bond" evidence="8">
    <location>
        <begin position="454"/>
        <end position="469"/>
    </location>
</feature>
<dbReference type="Pfam" id="PF00057">
    <property type="entry name" value="Ldl_recept_a"/>
    <property type="match status" value="7"/>
</dbReference>
<dbReference type="InterPro" id="IPR002172">
    <property type="entry name" value="LDrepeatLR_classA_rpt"/>
</dbReference>
<dbReference type="Proteomes" id="UP000095283">
    <property type="component" value="Unplaced"/>
</dbReference>
<keyword evidence="4" id="KW-0677">Repeat</keyword>
<dbReference type="CDD" id="cd00112">
    <property type="entry name" value="LDLa"/>
    <property type="match status" value="6"/>
</dbReference>
<dbReference type="SMART" id="SM00192">
    <property type="entry name" value="LDLa"/>
    <property type="match status" value="8"/>
</dbReference>
<dbReference type="PANTHER" id="PTHR24270">
    <property type="entry name" value="LOW-DENSITY LIPOPROTEIN RECEPTOR-RELATED"/>
    <property type="match status" value="1"/>
</dbReference>
<dbReference type="PROSITE" id="PS01209">
    <property type="entry name" value="LDLRA_1"/>
    <property type="match status" value="1"/>
</dbReference>
<organism evidence="9 10">
    <name type="scientific">Heterorhabditis bacteriophora</name>
    <name type="common">Entomopathogenic nematode worm</name>
    <dbReference type="NCBI Taxonomy" id="37862"/>
    <lineage>
        <taxon>Eukaryota</taxon>
        <taxon>Metazoa</taxon>
        <taxon>Ecdysozoa</taxon>
        <taxon>Nematoda</taxon>
        <taxon>Chromadorea</taxon>
        <taxon>Rhabditida</taxon>
        <taxon>Rhabditina</taxon>
        <taxon>Rhabditomorpha</taxon>
        <taxon>Strongyloidea</taxon>
        <taxon>Heterorhabditidae</taxon>
        <taxon>Heterorhabditis</taxon>
    </lineage>
</organism>
<evidence type="ECO:0000256" key="8">
    <source>
        <dbReference type="PROSITE-ProRule" id="PRU00124"/>
    </source>
</evidence>
<evidence type="ECO:0000256" key="4">
    <source>
        <dbReference type="ARBA" id="ARBA00022737"/>
    </source>
</evidence>
<evidence type="ECO:0000256" key="2">
    <source>
        <dbReference type="ARBA" id="ARBA00004308"/>
    </source>
</evidence>
<evidence type="ECO:0000256" key="1">
    <source>
        <dbReference type="ARBA" id="ARBA00004167"/>
    </source>
</evidence>
<dbReference type="SUPFAM" id="SSF57424">
    <property type="entry name" value="LDL receptor-like module"/>
    <property type="match status" value="8"/>
</dbReference>
<evidence type="ECO:0000256" key="5">
    <source>
        <dbReference type="ARBA" id="ARBA00022989"/>
    </source>
</evidence>
<dbReference type="InterPro" id="IPR036055">
    <property type="entry name" value="LDL_receptor-like_sf"/>
</dbReference>
<feature type="disulfide bond" evidence="8">
    <location>
        <begin position="362"/>
        <end position="380"/>
    </location>
</feature>
<keyword evidence="9" id="KW-1185">Reference proteome</keyword>
<dbReference type="GO" id="GO:0016192">
    <property type="term" value="P:vesicle-mediated transport"/>
    <property type="evidence" value="ECO:0007669"/>
    <property type="project" value="UniProtKB-ARBA"/>
</dbReference>
<evidence type="ECO:0000313" key="10">
    <source>
        <dbReference type="WBParaSite" id="Hba_21588"/>
    </source>
</evidence>
<feature type="disulfide bond" evidence="8">
    <location>
        <begin position="256"/>
        <end position="271"/>
    </location>
</feature>
<protein>
    <submittedName>
        <fullName evidence="10">Low-density lipoprotein receptor domain class A</fullName>
    </submittedName>
</protein>
<keyword evidence="5" id="KW-1133">Transmembrane helix</keyword>
<accession>A0A1I7XVL7</accession>
<comment type="caution">
    <text evidence="8">Lacks conserved residue(s) required for the propagation of feature annotation.</text>
</comment>
<dbReference type="GO" id="GO:0005886">
    <property type="term" value="C:plasma membrane"/>
    <property type="evidence" value="ECO:0007669"/>
    <property type="project" value="TreeGrafter"/>
</dbReference>
<feature type="disulfide bond" evidence="8">
    <location>
        <begin position="136"/>
        <end position="151"/>
    </location>
</feature>
<evidence type="ECO:0000256" key="7">
    <source>
        <dbReference type="ARBA" id="ARBA00023157"/>
    </source>
</evidence>
<reference evidence="10" key="1">
    <citation type="submission" date="2016-11" db="UniProtKB">
        <authorList>
            <consortium name="WormBaseParasite"/>
        </authorList>
    </citation>
    <scope>IDENTIFICATION</scope>
</reference>
<dbReference type="AlphaFoldDB" id="A0A1I7XVL7"/>
<proteinExistence type="predicted"/>
<keyword evidence="3" id="KW-0812">Transmembrane</keyword>
<keyword evidence="6" id="KW-0472">Membrane</keyword>
<evidence type="ECO:0000256" key="3">
    <source>
        <dbReference type="ARBA" id="ARBA00022692"/>
    </source>
</evidence>
<feature type="disulfide bond" evidence="8">
    <location>
        <begin position="296"/>
        <end position="311"/>
    </location>
</feature>
<dbReference type="PRINTS" id="PR00261">
    <property type="entry name" value="LDLRECEPTOR"/>
</dbReference>
<feature type="disulfide bond" evidence="8">
    <location>
        <begin position="284"/>
        <end position="302"/>
    </location>
</feature>
<evidence type="ECO:0000256" key="6">
    <source>
        <dbReference type="ARBA" id="ARBA00023136"/>
    </source>
</evidence>